<sequence>MKSFTYTVQDELGLHARPAGLLAKLAAGCTSTITIDNGTKKADAKRLMAIMSMGVKKGHTVTVTVEGDNEEADFETVEKFFKENL</sequence>
<dbReference type="SUPFAM" id="SSF55594">
    <property type="entry name" value="HPr-like"/>
    <property type="match status" value="1"/>
</dbReference>
<dbReference type="NCBIfam" id="TIGR01003">
    <property type="entry name" value="PTS_HPr_family"/>
    <property type="match status" value="1"/>
</dbReference>
<dbReference type="InterPro" id="IPR035895">
    <property type="entry name" value="HPr-like_sf"/>
</dbReference>
<dbReference type="PROSITE" id="PS51350">
    <property type="entry name" value="PTS_HPR_DOM"/>
    <property type="match status" value="1"/>
</dbReference>
<keyword evidence="6" id="KW-1185">Reference proteome</keyword>
<comment type="caution">
    <text evidence="5">The sequence shown here is derived from an EMBL/GenBank/DDBJ whole genome shotgun (WGS) entry which is preliminary data.</text>
</comment>
<dbReference type="EMBL" id="JBBMFC010000001">
    <property type="protein sequence ID" value="MEQ2577337.1"/>
    <property type="molecule type" value="Genomic_DNA"/>
</dbReference>
<dbReference type="Gene3D" id="3.30.1340.10">
    <property type="entry name" value="HPr-like"/>
    <property type="match status" value="1"/>
</dbReference>
<name>A0ABV1HWM9_9FIRM</name>
<reference evidence="5 6" key="1">
    <citation type="submission" date="2024-03" db="EMBL/GenBank/DDBJ databases">
        <title>Human intestinal bacterial collection.</title>
        <authorList>
            <person name="Pauvert C."/>
            <person name="Hitch T.C.A."/>
            <person name="Clavel T."/>
        </authorList>
    </citation>
    <scope>NUCLEOTIDE SEQUENCE [LARGE SCALE GENOMIC DNA]</scope>
    <source>
        <strain evidence="5 6">CLA-AA-H78B</strain>
    </source>
</reference>
<dbReference type="PANTHER" id="PTHR33705">
    <property type="entry name" value="PHOSPHOCARRIER PROTEIN HPR"/>
    <property type="match status" value="1"/>
</dbReference>
<dbReference type="Pfam" id="PF00381">
    <property type="entry name" value="PTS-HPr"/>
    <property type="match status" value="1"/>
</dbReference>
<evidence type="ECO:0000259" key="4">
    <source>
        <dbReference type="PROSITE" id="PS51350"/>
    </source>
</evidence>
<evidence type="ECO:0000256" key="3">
    <source>
        <dbReference type="ARBA" id="ARBA00022683"/>
    </source>
</evidence>
<evidence type="ECO:0000313" key="6">
    <source>
        <dbReference type="Proteomes" id="UP001470288"/>
    </source>
</evidence>
<gene>
    <name evidence="5" type="ORF">WMO62_00595</name>
</gene>
<dbReference type="CDD" id="cd00367">
    <property type="entry name" value="PTS-HPr_like"/>
    <property type="match status" value="1"/>
</dbReference>
<evidence type="ECO:0000313" key="5">
    <source>
        <dbReference type="EMBL" id="MEQ2577337.1"/>
    </source>
</evidence>
<evidence type="ECO:0000256" key="1">
    <source>
        <dbReference type="ARBA" id="ARBA00004496"/>
    </source>
</evidence>
<evidence type="ECO:0000256" key="2">
    <source>
        <dbReference type="ARBA" id="ARBA00022490"/>
    </source>
</evidence>
<comment type="subcellular location">
    <subcellularLocation>
        <location evidence="1">Cytoplasm</location>
    </subcellularLocation>
</comment>
<proteinExistence type="predicted"/>
<organism evidence="5 6">
    <name type="scientific">Hominiventricola aquisgranensis</name>
    <dbReference type="NCBI Taxonomy" id="3133164"/>
    <lineage>
        <taxon>Bacteria</taxon>
        <taxon>Bacillati</taxon>
        <taxon>Bacillota</taxon>
        <taxon>Clostridia</taxon>
        <taxon>Lachnospirales</taxon>
        <taxon>Lachnospiraceae</taxon>
        <taxon>Hominiventricola</taxon>
    </lineage>
</organism>
<dbReference type="Proteomes" id="UP001470288">
    <property type="component" value="Unassembled WGS sequence"/>
</dbReference>
<dbReference type="RefSeq" id="WP_117496684.1">
    <property type="nucleotide sequence ID" value="NZ_JBBMFC010000001.1"/>
</dbReference>
<dbReference type="InterPro" id="IPR000032">
    <property type="entry name" value="HPr-like"/>
</dbReference>
<dbReference type="InterPro" id="IPR050399">
    <property type="entry name" value="HPr"/>
</dbReference>
<dbReference type="PRINTS" id="PR00107">
    <property type="entry name" value="PHOSPHOCPHPR"/>
</dbReference>
<accession>A0ABV1HWM9</accession>
<dbReference type="PANTHER" id="PTHR33705:SF2">
    <property type="entry name" value="PHOSPHOCARRIER PROTEIN NPR"/>
    <property type="match status" value="1"/>
</dbReference>
<protein>
    <submittedName>
        <fullName evidence="5">HPr family phosphocarrier protein</fullName>
    </submittedName>
</protein>
<keyword evidence="2" id="KW-0963">Cytoplasm</keyword>
<keyword evidence="3" id="KW-0598">Phosphotransferase system</keyword>
<feature type="domain" description="HPr" evidence="4">
    <location>
        <begin position="1"/>
        <end position="85"/>
    </location>
</feature>